<evidence type="ECO:0000313" key="1">
    <source>
        <dbReference type="EMBL" id="MXP62514.1"/>
    </source>
</evidence>
<dbReference type="RefSeq" id="WP_160935649.1">
    <property type="nucleotide sequence ID" value="NZ_SNVJ01000003.1"/>
</dbReference>
<dbReference type="Proteomes" id="UP000460715">
    <property type="component" value="Unassembled WGS sequence"/>
</dbReference>
<sequence length="147" mass="16112">MSYQREFTDAADLHPWSRQTAFYNDNGRVEGRYLLLDAGGHLEAQYDPAGLSAISKVTREFDAAGTLLREATNWDDGHRSVVMHDAADSASWDSIATDYAASGVILSRDMQFDDGHSVTTAYSGDALSNRIVARTTQGTADQLYTVE</sequence>
<evidence type="ECO:0008006" key="3">
    <source>
        <dbReference type="Google" id="ProtNLM"/>
    </source>
</evidence>
<reference evidence="1 2" key="1">
    <citation type="submission" date="2019-03" db="EMBL/GenBank/DDBJ databases">
        <title>Roseomonas sp. a novel Roseomonas species isolated from Sea whip Gorgonian.</title>
        <authorList>
            <person name="Li F."/>
            <person name="Pan X."/>
            <person name="Huang S."/>
            <person name="Li Z."/>
            <person name="Meng B."/>
        </authorList>
    </citation>
    <scope>NUCLEOTIDE SEQUENCE [LARGE SCALE GENOMIC DNA]</scope>
    <source>
        <strain evidence="1 2">M0104</strain>
    </source>
</reference>
<keyword evidence="2" id="KW-1185">Reference proteome</keyword>
<dbReference type="AlphaFoldDB" id="A0A845B8U4"/>
<name>A0A845B8U4_9PROT</name>
<accession>A0A845B8U4</accession>
<protein>
    <recommendedName>
        <fullName evidence="3">RHS repeat protein</fullName>
    </recommendedName>
</protein>
<proteinExistence type="predicted"/>
<evidence type="ECO:0000313" key="2">
    <source>
        <dbReference type="Proteomes" id="UP000460715"/>
    </source>
</evidence>
<gene>
    <name evidence="1" type="ORF">E0493_03995</name>
</gene>
<comment type="caution">
    <text evidence="1">The sequence shown here is derived from an EMBL/GenBank/DDBJ whole genome shotgun (WGS) entry which is preliminary data.</text>
</comment>
<organism evidence="1 2">
    <name type="scientific">Teichococcus coralli</name>
    <dbReference type="NCBI Taxonomy" id="2545983"/>
    <lineage>
        <taxon>Bacteria</taxon>
        <taxon>Pseudomonadati</taxon>
        <taxon>Pseudomonadota</taxon>
        <taxon>Alphaproteobacteria</taxon>
        <taxon>Acetobacterales</taxon>
        <taxon>Roseomonadaceae</taxon>
        <taxon>Roseomonas</taxon>
    </lineage>
</organism>
<dbReference type="EMBL" id="SNVJ01000003">
    <property type="protein sequence ID" value="MXP62514.1"/>
    <property type="molecule type" value="Genomic_DNA"/>
</dbReference>